<name>A0A1X7S6H9_ZYMT9</name>
<dbReference type="AlphaFoldDB" id="A0A1X7S6H9"/>
<keyword evidence="3" id="KW-1185">Reference proteome</keyword>
<feature type="chain" id="PRO_5012756040" description="Extracellular membrane protein CFEM domain-containing protein" evidence="1">
    <location>
        <begin position="20"/>
        <end position="68"/>
    </location>
</feature>
<organism evidence="2 3">
    <name type="scientific">Zymoseptoria tritici (strain ST99CH_3D7)</name>
    <dbReference type="NCBI Taxonomy" id="1276538"/>
    <lineage>
        <taxon>Eukaryota</taxon>
        <taxon>Fungi</taxon>
        <taxon>Dikarya</taxon>
        <taxon>Ascomycota</taxon>
        <taxon>Pezizomycotina</taxon>
        <taxon>Dothideomycetes</taxon>
        <taxon>Dothideomycetidae</taxon>
        <taxon>Mycosphaerellales</taxon>
        <taxon>Mycosphaerellaceae</taxon>
        <taxon>Zymoseptoria</taxon>
    </lineage>
</organism>
<evidence type="ECO:0000256" key="1">
    <source>
        <dbReference type="SAM" id="SignalP"/>
    </source>
</evidence>
<evidence type="ECO:0000313" key="3">
    <source>
        <dbReference type="Proteomes" id="UP000215127"/>
    </source>
</evidence>
<evidence type="ECO:0000313" key="2">
    <source>
        <dbReference type="EMBL" id="SMQ55021.1"/>
    </source>
</evidence>
<evidence type="ECO:0008006" key="4">
    <source>
        <dbReference type="Google" id="ProtNLM"/>
    </source>
</evidence>
<protein>
    <recommendedName>
        <fullName evidence="4">Extracellular membrane protein CFEM domain-containing protein</fullName>
    </recommendedName>
</protein>
<accession>A0A1X7S6H9</accession>
<feature type="signal peptide" evidence="1">
    <location>
        <begin position="1"/>
        <end position="19"/>
    </location>
</feature>
<sequence>MQISLLSAIMLSMVAIALAGCTTTGSQFGNCNLSSGTLPCSKDSQCATSDDPCKVDPKNSAQALCLFL</sequence>
<reference evidence="2 3" key="1">
    <citation type="submission" date="2016-06" db="EMBL/GenBank/DDBJ databases">
        <authorList>
            <person name="Kjaerup R.B."/>
            <person name="Dalgaard T.S."/>
            <person name="Juul-Madsen H.R."/>
        </authorList>
    </citation>
    <scope>NUCLEOTIDE SEQUENCE [LARGE SCALE GENOMIC DNA]</scope>
</reference>
<proteinExistence type="predicted"/>
<dbReference type="Proteomes" id="UP000215127">
    <property type="component" value="Chromosome 11"/>
</dbReference>
<dbReference type="EMBL" id="LT853702">
    <property type="protein sequence ID" value="SMQ55021.1"/>
    <property type="molecule type" value="Genomic_DNA"/>
</dbReference>
<keyword evidence="1" id="KW-0732">Signal</keyword>
<gene>
    <name evidence="2" type="ORF">ZT3D7_G10176</name>
</gene>